<evidence type="ECO:0000313" key="3">
    <source>
        <dbReference type="Proteomes" id="UP000886523"/>
    </source>
</evidence>
<name>A0A9P6DLY3_9AGAM</name>
<accession>A0A9P6DLY3</accession>
<gene>
    <name evidence="2" type="ORF">BS47DRAFT_1351681</name>
</gene>
<organism evidence="2 3">
    <name type="scientific">Hydnum rufescens UP504</name>
    <dbReference type="NCBI Taxonomy" id="1448309"/>
    <lineage>
        <taxon>Eukaryota</taxon>
        <taxon>Fungi</taxon>
        <taxon>Dikarya</taxon>
        <taxon>Basidiomycota</taxon>
        <taxon>Agaricomycotina</taxon>
        <taxon>Agaricomycetes</taxon>
        <taxon>Cantharellales</taxon>
        <taxon>Hydnaceae</taxon>
        <taxon>Hydnum</taxon>
    </lineage>
</organism>
<feature type="region of interest" description="Disordered" evidence="1">
    <location>
        <begin position="1"/>
        <end position="45"/>
    </location>
</feature>
<sequence>MHDTSRRPPLRQATKSESRIPASNVQDQSNSGTERRQLQHTPLRHRKERVNMIQVDGDLRWWFINQSKTVVYENTG</sequence>
<protein>
    <submittedName>
        <fullName evidence="2">Uncharacterized protein</fullName>
    </submittedName>
</protein>
<dbReference type="AlphaFoldDB" id="A0A9P6DLY3"/>
<evidence type="ECO:0000256" key="1">
    <source>
        <dbReference type="SAM" id="MobiDB-lite"/>
    </source>
</evidence>
<feature type="non-terminal residue" evidence="2">
    <location>
        <position position="76"/>
    </location>
</feature>
<reference evidence="2" key="1">
    <citation type="journal article" date="2020" name="Nat. Commun.">
        <title>Large-scale genome sequencing of mycorrhizal fungi provides insights into the early evolution of symbiotic traits.</title>
        <authorList>
            <person name="Miyauchi S."/>
            <person name="Kiss E."/>
            <person name="Kuo A."/>
            <person name="Drula E."/>
            <person name="Kohler A."/>
            <person name="Sanchez-Garcia M."/>
            <person name="Morin E."/>
            <person name="Andreopoulos B."/>
            <person name="Barry K.W."/>
            <person name="Bonito G."/>
            <person name="Buee M."/>
            <person name="Carver A."/>
            <person name="Chen C."/>
            <person name="Cichocki N."/>
            <person name="Clum A."/>
            <person name="Culley D."/>
            <person name="Crous P.W."/>
            <person name="Fauchery L."/>
            <person name="Girlanda M."/>
            <person name="Hayes R.D."/>
            <person name="Keri Z."/>
            <person name="LaButti K."/>
            <person name="Lipzen A."/>
            <person name="Lombard V."/>
            <person name="Magnuson J."/>
            <person name="Maillard F."/>
            <person name="Murat C."/>
            <person name="Nolan M."/>
            <person name="Ohm R.A."/>
            <person name="Pangilinan J."/>
            <person name="Pereira M.F."/>
            <person name="Perotto S."/>
            <person name="Peter M."/>
            <person name="Pfister S."/>
            <person name="Riley R."/>
            <person name="Sitrit Y."/>
            <person name="Stielow J.B."/>
            <person name="Szollosi G."/>
            <person name="Zifcakova L."/>
            <person name="Stursova M."/>
            <person name="Spatafora J.W."/>
            <person name="Tedersoo L."/>
            <person name="Vaario L.M."/>
            <person name="Yamada A."/>
            <person name="Yan M."/>
            <person name="Wang P."/>
            <person name="Xu J."/>
            <person name="Bruns T."/>
            <person name="Baldrian P."/>
            <person name="Vilgalys R."/>
            <person name="Dunand C."/>
            <person name="Henrissat B."/>
            <person name="Grigoriev I.V."/>
            <person name="Hibbett D."/>
            <person name="Nagy L.G."/>
            <person name="Martin F.M."/>
        </authorList>
    </citation>
    <scope>NUCLEOTIDE SEQUENCE</scope>
    <source>
        <strain evidence="2">UP504</strain>
    </source>
</reference>
<dbReference type="Proteomes" id="UP000886523">
    <property type="component" value="Unassembled WGS sequence"/>
</dbReference>
<evidence type="ECO:0000313" key="2">
    <source>
        <dbReference type="EMBL" id="KAF9507396.1"/>
    </source>
</evidence>
<feature type="compositionally biased region" description="Polar residues" evidence="1">
    <location>
        <begin position="21"/>
        <end position="32"/>
    </location>
</feature>
<proteinExistence type="predicted"/>
<keyword evidence="3" id="KW-1185">Reference proteome</keyword>
<comment type="caution">
    <text evidence="2">The sequence shown here is derived from an EMBL/GenBank/DDBJ whole genome shotgun (WGS) entry which is preliminary data.</text>
</comment>
<dbReference type="EMBL" id="MU129082">
    <property type="protein sequence ID" value="KAF9507396.1"/>
    <property type="molecule type" value="Genomic_DNA"/>
</dbReference>